<reference evidence="2 3" key="1">
    <citation type="submission" date="2020-01" db="EMBL/GenBank/DDBJ databases">
        <authorList>
            <person name="Sixt B."/>
            <person name="Schulz F."/>
            <person name="Kostanjsek R."/>
            <person name="Koestlbacher S."/>
            <person name="Collingro A."/>
            <person name="Toenshoff E."/>
            <person name="Horn M."/>
        </authorList>
    </citation>
    <scope>NUCLEOTIDE SEQUENCE [LARGE SCALE GENOMIC DNA]</scope>
    <source>
        <strain evidence="2 3">15C</strain>
    </source>
</reference>
<dbReference type="InterPro" id="IPR014144">
    <property type="entry name" value="LigD_PE_domain"/>
</dbReference>
<evidence type="ECO:0000313" key="2">
    <source>
        <dbReference type="EMBL" id="QZA58558.1"/>
    </source>
</evidence>
<dbReference type="EMBL" id="CP075585">
    <property type="protein sequence ID" value="QZA58558.1"/>
    <property type="molecule type" value="Genomic_DNA"/>
</dbReference>
<keyword evidence="3" id="KW-1185">Reference proteome</keyword>
<reference evidence="2 3" key="2">
    <citation type="submission" date="2021-05" db="EMBL/GenBank/DDBJ databases">
        <title>Ecology and evolution of chlamydial symbionts of arthropods.</title>
        <authorList>
            <person name="Halter T."/>
            <person name="Sixt B.S."/>
            <person name="Toenshoff E.R."/>
            <person name="Koestlbacher S."/>
            <person name="Schulz F."/>
            <person name="Kostanjsek R."/>
            <person name="Collingro A."/>
            <person name="Hendrickx F."/>
            <person name="Horn M."/>
        </authorList>
    </citation>
    <scope>NUCLEOTIDE SEQUENCE [LARGE SCALE GENOMIC DNA]</scope>
    <source>
        <strain evidence="2 3">15C</strain>
    </source>
</reference>
<feature type="domain" description="DNA ligase D 3'-phosphoesterase" evidence="1">
    <location>
        <begin position="2"/>
        <end position="115"/>
    </location>
</feature>
<dbReference type="PANTHER" id="PTHR39465">
    <property type="entry name" value="DNA LIGASE D, 3'-PHOSPHOESTERASE DOMAIN"/>
    <property type="match status" value="1"/>
</dbReference>
<evidence type="ECO:0000313" key="3">
    <source>
        <dbReference type="Proteomes" id="UP000822862"/>
    </source>
</evidence>
<dbReference type="PANTHER" id="PTHR39465:SF1">
    <property type="entry name" value="DNA LIGASE D 3'-PHOSPHOESTERASE DOMAIN-CONTAINING PROTEIN"/>
    <property type="match status" value="1"/>
</dbReference>
<dbReference type="NCBIfam" id="TIGR02777">
    <property type="entry name" value="LigD_PE_dom"/>
    <property type="match status" value="1"/>
</dbReference>
<protein>
    <submittedName>
        <fullName evidence="2">Multifunctional non-homologous end joining protein LigD</fullName>
    </submittedName>
</protein>
<evidence type="ECO:0000259" key="1">
    <source>
        <dbReference type="Pfam" id="PF13298"/>
    </source>
</evidence>
<name>A0ABX8YZM8_9BACT</name>
<accession>A0ABX8YZM8</accession>
<sequence length="132" mass="15162">MQKHASRHLHYDFRLEYRGALLSWAIPKGPSMDPKIKRLALKVEDHPLDYQYFAGVIPKGSYGAGTVKIWDHGYYTSSDATDPKRIEKILSQGLKKGHFTIIVKGKKIKGEFVFQKIKTDKDNTWLLMKKNG</sequence>
<proteinExistence type="predicted"/>
<dbReference type="Proteomes" id="UP000822862">
    <property type="component" value="Chromosome"/>
</dbReference>
<organism evidence="2 3">
    <name type="scientific">Candidatus Rhabdochlamydia porcellionis</name>
    <dbReference type="NCBI Taxonomy" id="225148"/>
    <lineage>
        <taxon>Bacteria</taxon>
        <taxon>Pseudomonadati</taxon>
        <taxon>Chlamydiota</taxon>
        <taxon>Chlamydiia</taxon>
        <taxon>Parachlamydiales</taxon>
        <taxon>Candidatus Rhabdochlamydiaceae</taxon>
        <taxon>Candidatus Rhabdochlamydia</taxon>
    </lineage>
</organism>
<dbReference type="Pfam" id="PF13298">
    <property type="entry name" value="LigD_N"/>
    <property type="match status" value="1"/>
</dbReference>
<gene>
    <name evidence="2" type="ORF">RHAB15C_0000434</name>
</gene>